<dbReference type="PANTHER" id="PTHR37371:SF1">
    <property type="entry name" value="KINESIN-LIKE PROTEIN"/>
    <property type="match status" value="1"/>
</dbReference>
<name>A0ABR2S825_9ROSI</name>
<evidence type="ECO:0000313" key="2">
    <source>
        <dbReference type="Proteomes" id="UP001396334"/>
    </source>
</evidence>
<protein>
    <submittedName>
        <fullName evidence="1">Uncharacterized protein</fullName>
    </submittedName>
</protein>
<gene>
    <name evidence="1" type="ORF">V6N11_011102</name>
</gene>
<keyword evidence="2" id="KW-1185">Reference proteome</keyword>
<comment type="caution">
    <text evidence="1">The sequence shown here is derived from an EMBL/GenBank/DDBJ whole genome shotgun (WGS) entry which is preliminary data.</text>
</comment>
<sequence>MQRRSNCPCHCQCQLLLQPKINHFQQKEEEFRNSQSSRLEDIKRNLIDRSQSEILKIQTQACQQVVEEADKKIDGSHEAMKVSYAEFMADAQATASRELPFLSFQIHLRKELTISAADLEHPPLRFDSGTGTGSGSGSSFLEMTKSNLASGCLV</sequence>
<dbReference type="EMBL" id="JBBPBN010000016">
    <property type="protein sequence ID" value="KAK9021097.1"/>
    <property type="molecule type" value="Genomic_DNA"/>
</dbReference>
<proteinExistence type="predicted"/>
<dbReference type="Proteomes" id="UP001396334">
    <property type="component" value="Unassembled WGS sequence"/>
</dbReference>
<dbReference type="PANTHER" id="PTHR37371">
    <property type="entry name" value="OS08G0180400 PROTEIN"/>
    <property type="match status" value="1"/>
</dbReference>
<evidence type="ECO:0000313" key="1">
    <source>
        <dbReference type="EMBL" id="KAK9021097.1"/>
    </source>
</evidence>
<organism evidence="1 2">
    <name type="scientific">Hibiscus sabdariffa</name>
    <name type="common">roselle</name>
    <dbReference type="NCBI Taxonomy" id="183260"/>
    <lineage>
        <taxon>Eukaryota</taxon>
        <taxon>Viridiplantae</taxon>
        <taxon>Streptophyta</taxon>
        <taxon>Embryophyta</taxon>
        <taxon>Tracheophyta</taxon>
        <taxon>Spermatophyta</taxon>
        <taxon>Magnoliopsida</taxon>
        <taxon>eudicotyledons</taxon>
        <taxon>Gunneridae</taxon>
        <taxon>Pentapetalae</taxon>
        <taxon>rosids</taxon>
        <taxon>malvids</taxon>
        <taxon>Malvales</taxon>
        <taxon>Malvaceae</taxon>
        <taxon>Malvoideae</taxon>
        <taxon>Hibiscus</taxon>
    </lineage>
</organism>
<accession>A0ABR2S825</accession>
<reference evidence="1 2" key="1">
    <citation type="journal article" date="2024" name="G3 (Bethesda)">
        <title>Genome assembly of Hibiscus sabdariffa L. provides insights into metabolisms of medicinal natural products.</title>
        <authorList>
            <person name="Kim T."/>
        </authorList>
    </citation>
    <scope>NUCLEOTIDE SEQUENCE [LARGE SCALE GENOMIC DNA]</scope>
    <source>
        <strain evidence="1">TK-2024</strain>
        <tissue evidence="1">Old leaves</tissue>
    </source>
</reference>